<name>I3DW41_BACMT</name>
<gene>
    <name evidence="1" type="ORF">PB1_12929</name>
</gene>
<organism evidence="1 2">
    <name type="scientific">Bacillus methanolicus PB1</name>
    <dbReference type="NCBI Taxonomy" id="997296"/>
    <lineage>
        <taxon>Bacteria</taxon>
        <taxon>Bacillati</taxon>
        <taxon>Bacillota</taxon>
        <taxon>Bacilli</taxon>
        <taxon>Bacillales</taxon>
        <taxon>Bacillaceae</taxon>
        <taxon>Bacillus</taxon>
    </lineage>
</organism>
<evidence type="ECO:0000313" key="2">
    <source>
        <dbReference type="Proteomes" id="UP000010523"/>
    </source>
</evidence>
<dbReference type="STRING" id="997296.PB1_12929"/>
<reference evidence="1 2" key="1">
    <citation type="journal article" date="2012" name="Appl. Environ. Microbiol.">
        <title>Genome Sequence of Thermotolerant Bacillus methanolicus: Features and Regulation Related to Methylotrophy and Production of L-Lysine and L-Glutamate from Methanol.</title>
        <authorList>
            <person name="Heggeset T.M."/>
            <person name="Krog A."/>
            <person name="Balzer S."/>
            <person name="Wentzel A."/>
            <person name="Ellingsen T.E."/>
            <person name="Brautaset T."/>
        </authorList>
    </citation>
    <scope>NUCLEOTIDE SEQUENCE [LARGE SCALE GENOMIC DNA]</scope>
    <source>
        <strain evidence="1 2">PB1</strain>
    </source>
</reference>
<dbReference type="RefSeq" id="WP_004436931.1">
    <property type="nucleotide sequence ID" value="NZ_AFEU01000003.1"/>
</dbReference>
<evidence type="ECO:0000313" key="1">
    <source>
        <dbReference type="EMBL" id="EIJ78462.1"/>
    </source>
</evidence>
<dbReference type="AlphaFoldDB" id="I3DW41"/>
<dbReference type="OrthoDB" id="9794201at2"/>
<dbReference type="EMBL" id="AFEU01000003">
    <property type="protein sequence ID" value="EIJ78462.1"/>
    <property type="molecule type" value="Genomic_DNA"/>
</dbReference>
<dbReference type="PATRIC" id="fig|997296.3.peg.2730"/>
<sequence>MNENLRNDIAAFRFGLIAQVVQRKLQPGERYALLCFFQSKNTEFCNGECRELQLDMEPLWA</sequence>
<protein>
    <submittedName>
        <fullName evidence="1">Uncharacterized protein</fullName>
    </submittedName>
</protein>
<dbReference type="Proteomes" id="UP000010523">
    <property type="component" value="Unassembled WGS sequence"/>
</dbReference>
<keyword evidence="2" id="KW-1185">Reference proteome</keyword>
<proteinExistence type="predicted"/>
<accession>I3DW41</accession>
<comment type="caution">
    <text evidence="1">The sequence shown here is derived from an EMBL/GenBank/DDBJ whole genome shotgun (WGS) entry which is preliminary data.</text>
</comment>